<feature type="domain" description="DDE-1" evidence="1">
    <location>
        <begin position="4"/>
        <end position="91"/>
    </location>
</feature>
<gene>
    <name evidence="2" type="ORF">CPELLU_LOCUS20853</name>
</gene>
<dbReference type="GO" id="GO:0005634">
    <property type="term" value="C:nucleus"/>
    <property type="evidence" value="ECO:0007669"/>
    <property type="project" value="TreeGrafter"/>
</dbReference>
<organism evidence="2 3">
    <name type="scientific">Cetraspora pellucida</name>
    <dbReference type="NCBI Taxonomy" id="1433469"/>
    <lineage>
        <taxon>Eukaryota</taxon>
        <taxon>Fungi</taxon>
        <taxon>Fungi incertae sedis</taxon>
        <taxon>Mucoromycota</taxon>
        <taxon>Glomeromycotina</taxon>
        <taxon>Glomeromycetes</taxon>
        <taxon>Diversisporales</taxon>
        <taxon>Gigasporaceae</taxon>
        <taxon>Cetraspora</taxon>
    </lineage>
</organism>
<name>A0A9N9KH32_9GLOM</name>
<evidence type="ECO:0000313" key="3">
    <source>
        <dbReference type="Proteomes" id="UP000789759"/>
    </source>
</evidence>
<protein>
    <submittedName>
        <fullName evidence="2">12162_t:CDS:1</fullName>
    </submittedName>
</protein>
<dbReference type="PANTHER" id="PTHR19303">
    <property type="entry name" value="TRANSPOSON"/>
    <property type="match status" value="1"/>
</dbReference>
<proteinExistence type="predicted"/>
<dbReference type="Proteomes" id="UP000789759">
    <property type="component" value="Unassembled WGS sequence"/>
</dbReference>
<dbReference type="OrthoDB" id="2429725at2759"/>
<dbReference type="InterPro" id="IPR050863">
    <property type="entry name" value="CenT-Element_Derived"/>
</dbReference>
<sequence length="163" mass="19208">NCSSHKLDFLNLQYVDVHFLPANTTSKIQPMDAGIIMSFKRHYRRHHIAWMLQQIETEYRAEDLKMDVLQAIRYTIQAWKEVTNDTIRNCWRHTNILPKSFNADLRNLSENVNQNVESEINDLITMIENLNFSDPMQVEEFLNIPDENLAYEIPDDELAIAEL</sequence>
<evidence type="ECO:0000313" key="2">
    <source>
        <dbReference type="EMBL" id="CAG8832485.1"/>
    </source>
</evidence>
<dbReference type="InterPro" id="IPR004875">
    <property type="entry name" value="DDE_SF_endonuclease_dom"/>
</dbReference>
<reference evidence="2" key="1">
    <citation type="submission" date="2021-06" db="EMBL/GenBank/DDBJ databases">
        <authorList>
            <person name="Kallberg Y."/>
            <person name="Tangrot J."/>
            <person name="Rosling A."/>
        </authorList>
    </citation>
    <scope>NUCLEOTIDE SEQUENCE</scope>
    <source>
        <strain evidence="2">FL966</strain>
    </source>
</reference>
<dbReference type="PANTHER" id="PTHR19303:SF73">
    <property type="entry name" value="PROTEIN PDC2"/>
    <property type="match status" value="1"/>
</dbReference>
<feature type="non-terminal residue" evidence="2">
    <location>
        <position position="163"/>
    </location>
</feature>
<dbReference type="GO" id="GO:0003677">
    <property type="term" value="F:DNA binding"/>
    <property type="evidence" value="ECO:0007669"/>
    <property type="project" value="TreeGrafter"/>
</dbReference>
<evidence type="ECO:0000259" key="1">
    <source>
        <dbReference type="Pfam" id="PF03184"/>
    </source>
</evidence>
<dbReference type="EMBL" id="CAJVQA010068499">
    <property type="protein sequence ID" value="CAG8832485.1"/>
    <property type="molecule type" value="Genomic_DNA"/>
</dbReference>
<accession>A0A9N9KH32</accession>
<keyword evidence="3" id="KW-1185">Reference proteome</keyword>
<feature type="non-terminal residue" evidence="2">
    <location>
        <position position="1"/>
    </location>
</feature>
<dbReference type="AlphaFoldDB" id="A0A9N9KH32"/>
<comment type="caution">
    <text evidence="2">The sequence shown here is derived from an EMBL/GenBank/DDBJ whole genome shotgun (WGS) entry which is preliminary data.</text>
</comment>
<dbReference type="Pfam" id="PF03184">
    <property type="entry name" value="DDE_1"/>
    <property type="match status" value="1"/>
</dbReference>